<keyword evidence="2" id="KW-1185">Reference proteome</keyword>
<dbReference type="InParanoid" id="A0A1U7ZSM9"/>
<evidence type="ECO:0000256" key="1">
    <source>
        <dbReference type="SAM" id="MobiDB-lite"/>
    </source>
</evidence>
<feature type="region of interest" description="Disordered" evidence="1">
    <location>
        <begin position="130"/>
        <end position="150"/>
    </location>
</feature>
<dbReference type="AlphaFoldDB" id="A0A1U7ZSM9"/>
<sequence>MAKQAREEASAAMEKAEQMAQAHREAIASKKEAEEAAKKAQEDASIAIADAIKRTREVEQARMAENDAEKAYKQENKQQVITKNLKSMGRSHKVEKQVNDSSHVDAYPRTEVDDEIKEENFQAIEVVDTKNQKGANQEKAKIARISSTHD</sequence>
<feature type="compositionally biased region" description="Basic and acidic residues" evidence="1">
    <location>
        <begin position="92"/>
        <end position="106"/>
    </location>
</feature>
<dbReference type="GeneID" id="104596915"/>
<dbReference type="KEGG" id="nnu:104596915"/>
<evidence type="ECO:0000313" key="3">
    <source>
        <dbReference type="RefSeq" id="XP_010256536.1"/>
    </source>
</evidence>
<name>A0A1U7ZSM9_NELNU</name>
<proteinExistence type="predicted"/>
<evidence type="ECO:0000313" key="2">
    <source>
        <dbReference type="Proteomes" id="UP000189703"/>
    </source>
</evidence>
<protein>
    <submittedName>
        <fullName evidence="3">Uncharacterized protein LOC104596915</fullName>
    </submittedName>
</protein>
<reference evidence="3" key="1">
    <citation type="submission" date="2025-08" db="UniProtKB">
        <authorList>
            <consortium name="RefSeq"/>
        </authorList>
    </citation>
    <scope>IDENTIFICATION</scope>
</reference>
<organism evidence="2 3">
    <name type="scientific">Nelumbo nucifera</name>
    <name type="common">Sacred lotus</name>
    <dbReference type="NCBI Taxonomy" id="4432"/>
    <lineage>
        <taxon>Eukaryota</taxon>
        <taxon>Viridiplantae</taxon>
        <taxon>Streptophyta</taxon>
        <taxon>Embryophyta</taxon>
        <taxon>Tracheophyta</taxon>
        <taxon>Spermatophyta</taxon>
        <taxon>Magnoliopsida</taxon>
        <taxon>Proteales</taxon>
        <taxon>Nelumbonaceae</taxon>
        <taxon>Nelumbo</taxon>
    </lineage>
</organism>
<gene>
    <name evidence="3" type="primary">LOC104596915</name>
</gene>
<feature type="region of interest" description="Disordered" evidence="1">
    <location>
        <begin position="1"/>
        <end position="41"/>
    </location>
</feature>
<feature type="region of interest" description="Disordered" evidence="1">
    <location>
        <begin position="85"/>
        <end position="106"/>
    </location>
</feature>
<dbReference type="RefSeq" id="XP_010256536.1">
    <property type="nucleotide sequence ID" value="XM_010258234.1"/>
</dbReference>
<dbReference type="Proteomes" id="UP000189703">
    <property type="component" value="Unplaced"/>
</dbReference>
<accession>A0A1U7ZSM9</accession>